<dbReference type="EMBL" id="JAUSUC010000028">
    <property type="protein sequence ID" value="MDQ0215851.1"/>
    <property type="molecule type" value="Genomic_DNA"/>
</dbReference>
<evidence type="ECO:0000256" key="2">
    <source>
        <dbReference type="ARBA" id="ARBA00022525"/>
    </source>
</evidence>
<accession>A0AAJ1WL58</accession>
<sequence>MRCIMIIVLILVLLTTPYWQSTNALDQGILLKDTSHHHSIKLRSDQILGRMVLLPLDHYDVKEAMHIISRIDQLPPSLLKKVDRSGIKIQLFTGKLTDHPTVSDLKGQTPRGYHNKQTTWDQVPGIGGSKLVLVKIGSSERGKGHGSINLELHELAHSIDRYIYNDPYWDLKFLTIWKKEVHKIFPHDSYFHKYPEEYFAEVFAMYYVDETARNELKSLAPETFHYILTLQST</sequence>
<comment type="caution">
    <text evidence="4">The sequence shown here is derived from an EMBL/GenBank/DDBJ whole genome shotgun (WGS) entry which is preliminary data.</text>
</comment>
<dbReference type="RefSeq" id="WP_307257850.1">
    <property type="nucleotide sequence ID" value="NZ_JAUSUC010000028.1"/>
</dbReference>
<reference evidence="4" key="1">
    <citation type="submission" date="2023-07" db="EMBL/GenBank/DDBJ databases">
        <title>Genomic Encyclopedia of Type Strains, Phase IV (KMG-IV): sequencing the most valuable type-strain genomes for metagenomic binning, comparative biology and taxonomic classification.</title>
        <authorList>
            <person name="Goeker M."/>
        </authorList>
    </citation>
    <scope>NUCLEOTIDE SEQUENCE</scope>
    <source>
        <strain evidence="4">DSM 23947</strain>
    </source>
</reference>
<dbReference type="Gene3D" id="3.40.390.10">
    <property type="entry name" value="Collagenase (Catalytic Domain)"/>
    <property type="match status" value="1"/>
</dbReference>
<dbReference type="InterPro" id="IPR014781">
    <property type="entry name" value="Anthrax_toxin_lethal/edema_N/C"/>
</dbReference>
<dbReference type="Proteomes" id="UP001237207">
    <property type="component" value="Unassembled WGS sequence"/>
</dbReference>
<dbReference type="SUPFAM" id="SSF55486">
    <property type="entry name" value="Metalloproteases ('zincins'), catalytic domain"/>
    <property type="match status" value="1"/>
</dbReference>
<keyword evidence="5" id="KW-1185">Reference proteome</keyword>
<proteinExistence type="predicted"/>
<dbReference type="Pfam" id="PF07737">
    <property type="entry name" value="ATLF"/>
    <property type="match status" value="1"/>
</dbReference>
<keyword evidence="2" id="KW-0964">Secreted</keyword>
<dbReference type="GO" id="GO:0008237">
    <property type="term" value="F:metallopeptidase activity"/>
    <property type="evidence" value="ECO:0007669"/>
    <property type="project" value="InterPro"/>
</dbReference>
<organism evidence="4 5">
    <name type="scientific">Oikeobacillus pervagus</name>
    <dbReference type="NCBI Taxonomy" id="1325931"/>
    <lineage>
        <taxon>Bacteria</taxon>
        <taxon>Bacillati</taxon>
        <taxon>Bacillota</taxon>
        <taxon>Bacilli</taxon>
        <taxon>Bacillales</taxon>
        <taxon>Bacillaceae</taxon>
        <taxon>Oikeobacillus</taxon>
    </lineage>
</organism>
<name>A0AAJ1WL58_9BACI</name>
<feature type="domain" description="ATLF-like" evidence="3">
    <location>
        <begin position="45"/>
        <end position="232"/>
    </location>
</feature>
<dbReference type="InterPro" id="IPR024079">
    <property type="entry name" value="MetalloPept_cat_dom_sf"/>
</dbReference>
<evidence type="ECO:0000256" key="1">
    <source>
        <dbReference type="ARBA" id="ARBA00004613"/>
    </source>
</evidence>
<evidence type="ECO:0000313" key="4">
    <source>
        <dbReference type="EMBL" id="MDQ0215851.1"/>
    </source>
</evidence>
<dbReference type="InterPro" id="IPR047568">
    <property type="entry name" value="ATLF-like_dom"/>
</dbReference>
<comment type="subcellular location">
    <subcellularLocation>
        <location evidence="1">Secreted</location>
    </subcellularLocation>
</comment>
<gene>
    <name evidence="4" type="ORF">J2S13_002271</name>
</gene>
<dbReference type="CDD" id="cd20183">
    <property type="entry name" value="M34_PPEP"/>
    <property type="match status" value="1"/>
</dbReference>
<dbReference type="GO" id="GO:0005576">
    <property type="term" value="C:extracellular region"/>
    <property type="evidence" value="ECO:0007669"/>
    <property type="project" value="UniProtKB-SubCell"/>
</dbReference>
<evidence type="ECO:0000313" key="5">
    <source>
        <dbReference type="Proteomes" id="UP001237207"/>
    </source>
</evidence>
<dbReference type="AlphaFoldDB" id="A0AAJ1WL58"/>
<protein>
    <recommendedName>
        <fullName evidence="3">ATLF-like domain-containing protein</fullName>
    </recommendedName>
</protein>
<dbReference type="PROSITE" id="PS51995">
    <property type="entry name" value="ATLF"/>
    <property type="match status" value="1"/>
</dbReference>
<evidence type="ECO:0000259" key="3">
    <source>
        <dbReference type="PROSITE" id="PS51995"/>
    </source>
</evidence>